<dbReference type="InterPro" id="IPR003812">
    <property type="entry name" value="Fido"/>
</dbReference>
<dbReference type="EMBL" id="AUZX01011689">
    <property type="protein sequence ID" value="EQD42447.1"/>
    <property type="molecule type" value="Genomic_DNA"/>
</dbReference>
<dbReference type="PANTHER" id="PTHR13504">
    <property type="entry name" value="FIDO DOMAIN-CONTAINING PROTEIN DDB_G0283145"/>
    <property type="match status" value="1"/>
</dbReference>
<dbReference type="Pfam" id="PF02661">
    <property type="entry name" value="Fic"/>
    <property type="match status" value="1"/>
</dbReference>
<sequence>MSDAAALEPMLPPDQDRELEDLAADVIAKSAHLSAQITPLVAQAVGDLVRSMNCYYSNLIEGHDTNPRDIERALESDYSRDPQRRVLQHEARAHIEVQRLIDSGEAPGGGVAKVQYVRWLHMEFCRRLPDELLWVTNPDTGDRLRVVPGEFRQAAVKVGRHVPPAPETLLALLDRFEEAYASPNLSAIRRIIATGAAHHRLLWIHPFLDGNGRVARLLSHAMLREAGVGNSLWSVARGLARRVNEYRAALSNADASRQGDFDGRGARSLAGLRDFCVFFLKTCLDQIEFMQSLLQPAQMLRRMKLYVDDEIAAGSLPKGAMGLLREVFLTGEMERGRAAELTGYRERRARDTLSALLDRGLLTPTSPKGPVRLGF</sequence>
<evidence type="ECO:0000313" key="2">
    <source>
        <dbReference type="EMBL" id="EQD42447.1"/>
    </source>
</evidence>
<dbReference type="InterPro" id="IPR036597">
    <property type="entry name" value="Fido-like_dom_sf"/>
</dbReference>
<proteinExistence type="predicted"/>
<dbReference type="PROSITE" id="PS51459">
    <property type="entry name" value="FIDO"/>
    <property type="match status" value="1"/>
</dbReference>
<name>T0ZDZ0_9ZZZZ</name>
<dbReference type="SUPFAM" id="SSF140931">
    <property type="entry name" value="Fic-like"/>
    <property type="match status" value="1"/>
</dbReference>
<protein>
    <submittedName>
        <fullName evidence="2">Filamentation induced by cAMP protein Fic</fullName>
    </submittedName>
</protein>
<dbReference type="AlphaFoldDB" id="T0ZDZ0"/>
<accession>T0ZDZ0</accession>
<feature type="non-terminal residue" evidence="2">
    <location>
        <position position="375"/>
    </location>
</feature>
<gene>
    <name evidence="2" type="ORF">B1A_15921</name>
</gene>
<feature type="domain" description="Fido" evidence="1">
    <location>
        <begin position="112"/>
        <end position="281"/>
    </location>
</feature>
<dbReference type="Gene3D" id="1.10.3290.10">
    <property type="entry name" value="Fido-like domain"/>
    <property type="match status" value="1"/>
</dbReference>
<comment type="caution">
    <text evidence="2">The sequence shown here is derived from an EMBL/GenBank/DDBJ whole genome shotgun (WGS) entry which is preliminary data.</text>
</comment>
<reference evidence="2" key="1">
    <citation type="submission" date="2013-08" db="EMBL/GenBank/DDBJ databases">
        <authorList>
            <person name="Mendez C."/>
            <person name="Richter M."/>
            <person name="Ferrer M."/>
            <person name="Sanchez J."/>
        </authorList>
    </citation>
    <scope>NUCLEOTIDE SEQUENCE</scope>
</reference>
<organism evidence="2">
    <name type="scientific">mine drainage metagenome</name>
    <dbReference type="NCBI Taxonomy" id="410659"/>
    <lineage>
        <taxon>unclassified sequences</taxon>
        <taxon>metagenomes</taxon>
        <taxon>ecological metagenomes</taxon>
    </lineage>
</organism>
<dbReference type="PANTHER" id="PTHR13504:SF38">
    <property type="entry name" value="FIDO DOMAIN-CONTAINING PROTEIN"/>
    <property type="match status" value="1"/>
</dbReference>
<evidence type="ECO:0000259" key="1">
    <source>
        <dbReference type="PROSITE" id="PS51459"/>
    </source>
</evidence>
<reference evidence="2" key="2">
    <citation type="journal article" date="2014" name="ISME J.">
        <title>Microbial stratification in low pH oxic and suboxic macroscopic growths along an acid mine drainage.</title>
        <authorList>
            <person name="Mendez-Garcia C."/>
            <person name="Mesa V."/>
            <person name="Sprenger R.R."/>
            <person name="Richter M."/>
            <person name="Diez M.S."/>
            <person name="Solano J."/>
            <person name="Bargiela R."/>
            <person name="Golyshina O.V."/>
            <person name="Manteca A."/>
            <person name="Ramos J.L."/>
            <person name="Gallego J.R."/>
            <person name="Llorente I."/>
            <person name="Martins Dos Santos V.A."/>
            <person name="Jensen O.N."/>
            <person name="Pelaez A.I."/>
            <person name="Sanchez J."/>
            <person name="Ferrer M."/>
        </authorList>
    </citation>
    <scope>NUCLEOTIDE SEQUENCE</scope>
</reference>
<dbReference type="InterPro" id="IPR040198">
    <property type="entry name" value="Fido_containing"/>
</dbReference>